<dbReference type="HOGENOM" id="CLU_035371_1_0_1"/>
<comment type="function">
    <text evidence="5">Binds preferentially DNA with A/T-rich content.</text>
</comment>
<keyword evidence="4 6" id="KW-0539">Nucleus</keyword>
<keyword evidence="3" id="KW-0804">Transcription</keyword>
<dbReference type="FunFam" id="1.10.150.60:FF:000022">
    <property type="entry name" value="High mobility group B protein 15"/>
    <property type="match status" value="1"/>
</dbReference>
<dbReference type="GO" id="GO:0090406">
    <property type="term" value="C:pollen tube"/>
    <property type="evidence" value="ECO:0007669"/>
    <property type="project" value="EnsemblPlants"/>
</dbReference>
<dbReference type="eggNOG" id="KOG0381">
    <property type="taxonomic scope" value="Eukaryota"/>
</dbReference>
<dbReference type="PANTHER" id="PTHR46691">
    <property type="entry name" value="HIGH MOBILITY GROUP B PROTEIN 9"/>
    <property type="match status" value="1"/>
</dbReference>
<feature type="compositionally biased region" description="Low complexity" evidence="7">
    <location>
        <begin position="1"/>
        <end position="29"/>
    </location>
</feature>
<feature type="region of interest" description="Disordered" evidence="7">
    <location>
        <begin position="267"/>
        <end position="294"/>
    </location>
</feature>
<dbReference type="GO" id="GO:0000400">
    <property type="term" value="F:four-way junction DNA binding"/>
    <property type="evidence" value="ECO:0007669"/>
    <property type="project" value="EnsemblPlants"/>
</dbReference>
<dbReference type="STRING" id="77586.A0A0D9VFW3"/>
<feature type="region of interest" description="Disordered" evidence="7">
    <location>
        <begin position="1"/>
        <end position="40"/>
    </location>
</feature>
<dbReference type="GO" id="GO:0019760">
    <property type="term" value="P:glucosinolate metabolic process"/>
    <property type="evidence" value="ECO:0007669"/>
    <property type="project" value="EnsemblPlants"/>
</dbReference>
<reference evidence="10 11" key="1">
    <citation type="submission" date="2012-08" db="EMBL/GenBank/DDBJ databases">
        <title>Oryza genome evolution.</title>
        <authorList>
            <person name="Wing R.A."/>
        </authorList>
    </citation>
    <scope>NUCLEOTIDE SEQUENCE</scope>
</reference>
<evidence type="ECO:0000256" key="1">
    <source>
        <dbReference type="ARBA" id="ARBA00023015"/>
    </source>
</evidence>
<protein>
    <recommendedName>
        <fullName evidence="12">HMG box domain-containing protein</fullName>
    </recommendedName>
</protein>
<proteinExistence type="predicted"/>
<reference evidence="11" key="2">
    <citation type="submission" date="2013-12" db="EMBL/GenBank/DDBJ databases">
        <authorList>
            <person name="Yu Y."/>
            <person name="Lee S."/>
            <person name="de Baynast K."/>
            <person name="Wissotski M."/>
            <person name="Liu L."/>
            <person name="Talag J."/>
            <person name="Goicoechea J."/>
            <person name="Angelova A."/>
            <person name="Jetty R."/>
            <person name="Kudrna D."/>
            <person name="Golser W."/>
            <person name="Rivera L."/>
            <person name="Zhang J."/>
            <person name="Wing R."/>
        </authorList>
    </citation>
    <scope>NUCLEOTIDE SEQUENCE</scope>
</reference>
<feature type="region of interest" description="Disordered" evidence="7">
    <location>
        <begin position="181"/>
        <end position="209"/>
    </location>
</feature>
<evidence type="ECO:0000256" key="7">
    <source>
        <dbReference type="SAM" id="MobiDB-lite"/>
    </source>
</evidence>
<dbReference type="InterPro" id="IPR036431">
    <property type="entry name" value="ARID_dom_sf"/>
</dbReference>
<evidence type="ECO:0000313" key="11">
    <source>
        <dbReference type="Proteomes" id="UP000032180"/>
    </source>
</evidence>
<evidence type="ECO:0000259" key="9">
    <source>
        <dbReference type="PROSITE" id="PS51011"/>
    </source>
</evidence>
<dbReference type="GO" id="GO:0009860">
    <property type="term" value="P:pollen tube growth"/>
    <property type="evidence" value="ECO:0007669"/>
    <property type="project" value="EnsemblPlants"/>
</dbReference>
<keyword evidence="11" id="KW-1185">Reference proteome</keyword>
<evidence type="ECO:0000313" key="10">
    <source>
        <dbReference type="EnsemblPlants" id="LPERR02G13140.1"/>
    </source>
</evidence>
<dbReference type="GO" id="GO:0005634">
    <property type="term" value="C:nucleus"/>
    <property type="evidence" value="ECO:0007669"/>
    <property type="project" value="UniProtKB-UniRule"/>
</dbReference>
<dbReference type="SMART" id="SM01014">
    <property type="entry name" value="ARID"/>
    <property type="match status" value="1"/>
</dbReference>
<dbReference type="SUPFAM" id="SSF46774">
    <property type="entry name" value="ARID-like"/>
    <property type="match status" value="1"/>
</dbReference>
<keyword evidence="1" id="KW-0805">Transcription regulation</keyword>
<dbReference type="InterPro" id="IPR045303">
    <property type="entry name" value="ARID_HMGB9-like"/>
</dbReference>
<dbReference type="Pfam" id="PF01388">
    <property type="entry name" value="ARID"/>
    <property type="match status" value="1"/>
</dbReference>
<evidence type="ECO:0000256" key="6">
    <source>
        <dbReference type="PROSITE-ProRule" id="PRU00267"/>
    </source>
</evidence>
<evidence type="ECO:0008006" key="12">
    <source>
        <dbReference type="Google" id="ProtNLM"/>
    </source>
</evidence>
<dbReference type="Gene3D" id="1.10.30.10">
    <property type="entry name" value="High mobility group box domain"/>
    <property type="match status" value="1"/>
</dbReference>
<sequence>MSAPAASSAAGAAAAGEEAGATRAGVADGNGKGKGKGKGKEKVADGEAAAVILAGGGGGGKVRYVAYPARMAEFNDVVEDAALFKAALKGMHVQMGTKLKVPIIGGKDLDLHKLFKEVTSRGGLDKVKADNRWREIPASFNFPPTATNASFMLKKYYFSLLYHFEQLYLFEAQGSYQEIDSKNNPSIEMKDEGQASQKRKRASNSSSDLVSSDDVDVIIEGKFEHGYIVTVTIGSKSTRAVLYNCTEEPAAQTPAPRVAINSIGLEGKPRRRRRRKKLSTTDPMHPKPNRSGYNFFFQDQHRKLKPELPGQDRLISKMIGKRWNALSPEDKAVYQEKGAVDKVRYQKQLAAYREAVKTGQPISNAVPIQQRPPQTEVTIDEVDNKVIEGDIQLSNQGYSSNSSSSSDESADSGEKVVEDDEEFNTETSPEHSMETTDSHGRPDRSADGDRFELRRRENPKIDEKNDMPPN</sequence>
<dbReference type="Proteomes" id="UP000032180">
    <property type="component" value="Chromosome 2"/>
</dbReference>
<feature type="compositionally biased region" description="Basic and acidic residues" evidence="7">
    <location>
        <begin position="428"/>
        <end position="470"/>
    </location>
</feature>
<feature type="compositionally biased region" description="Basic residues" evidence="7">
    <location>
        <begin position="269"/>
        <end position="278"/>
    </location>
</feature>
<feature type="region of interest" description="Disordered" evidence="7">
    <location>
        <begin position="390"/>
        <end position="470"/>
    </location>
</feature>
<dbReference type="PANTHER" id="PTHR46691:SF3">
    <property type="entry name" value="HIGH MOBILITY GROUP B PROTEIN 15"/>
    <property type="match status" value="1"/>
</dbReference>
<dbReference type="SMART" id="SM00398">
    <property type="entry name" value="HMG"/>
    <property type="match status" value="1"/>
</dbReference>
<feature type="domain" description="HMG box" evidence="8">
    <location>
        <begin position="286"/>
        <end position="353"/>
    </location>
</feature>
<dbReference type="GO" id="GO:0009846">
    <property type="term" value="P:pollen germination"/>
    <property type="evidence" value="ECO:0007669"/>
    <property type="project" value="EnsemblPlants"/>
</dbReference>
<dbReference type="EnsemblPlants" id="LPERR02G13140.1">
    <property type="protein sequence ID" value="LPERR02G13140.1"/>
    <property type="gene ID" value="LPERR02G13140"/>
</dbReference>
<reference evidence="10" key="3">
    <citation type="submission" date="2015-04" db="UniProtKB">
        <authorList>
            <consortium name="EnsemblPlants"/>
        </authorList>
    </citation>
    <scope>IDENTIFICATION</scope>
</reference>
<feature type="compositionally biased region" description="Low complexity" evidence="7">
    <location>
        <begin position="394"/>
        <end position="407"/>
    </location>
</feature>
<dbReference type="PROSITE" id="PS51011">
    <property type="entry name" value="ARID"/>
    <property type="match status" value="1"/>
</dbReference>
<dbReference type="SMART" id="SM00501">
    <property type="entry name" value="BRIGHT"/>
    <property type="match status" value="1"/>
</dbReference>
<dbReference type="eggNOG" id="KOG2744">
    <property type="taxonomic scope" value="Eukaryota"/>
</dbReference>
<organism evidence="10 11">
    <name type="scientific">Leersia perrieri</name>
    <dbReference type="NCBI Taxonomy" id="77586"/>
    <lineage>
        <taxon>Eukaryota</taxon>
        <taxon>Viridiplantae</taxon>
        <taxon>Streptophyta</taxon>
        <taxon>Embryophyta</taxon>
        <taxon>Tracheophyta</taxon>
        <taxon>Spermatophyta</taxon>
        <taxon>Magnoliopsida</taxon>
        <taxon>Liliopsida</taxon>
        <taxon>Poales</taxon>
        <taxon>Poaceae</taxon>
        <taxon>BOP clade</taxon>
        <taxon>Oryzoideae</taxon>
        <taxon>Oryzeae</taxon>
        <taxon>Oryzinae</taxon>
        <taxon>Leersia</taxon>
    </lineage>
</organism>
<dbReference type="AlphaFoldDB" id="A0A0D9VFW3"/>
<dbReference type="Gramene" id="LPERR02G13140.1">
    <property type="protein sequence ID" value="LPERR02G13140.1"/>
    <property type="gene ID" value="LPERR02G13140"/>
</dbReference>
<dbReference type="InterPro" id="IPR036910">
    <property type="entry name" value="HMG_box_dom_sf"/>
</dbReference>
<name>A0A0D9VFW3_9ORYZ</name>
<feature type="domain" description="ARID" evidence="9">
    <location>
        <begin position="78"/>
        <end position="169"/>
    </location>
</feature>
<evidence type="ECO:0000256" key="3">
    <source>
        <dbReference type="ARBA" id="ARBA00023163"/>
    </source>
</evidence>
<keyword evidence="2 6" id="KW-0238">DNA-binding</keyword>
<dbReference type="Pfam" id="PF00505">
    <property type="entry name" value="HMG_box"/>
    <property type="match status" value="1"/>
</dbReference>
<evidence type="ECO:0000256" key="4">
    <source>
        <dbReference type="ARBA" id="ARBA00023242"/>
    </source>
</evidence>
<dbReference type="InterPro" id="IPR001606">
    <property type="entry name" value="ARID_dom"/>
</dbReference>
<accession>A0A0D9VFW3</accession>
<dbReference type="FunFam" id="1.10.30.10:FF:000055">
    <property type="entry name" value="High mobility group B protein 15"/>
    <property type="match status" value="1"/>
</dbReference>
<dbReference type="SUPFAM" id="SSF47095">
    <property type="entry name" value="HMG-box"/>
    <property type="match status" value="1"/>
</dbReference>
<dbReference type="InterPro" id="IPR009071">
    <property type="entry name" value="HMG_box_dom"/>
</dbReference>
<dbReference type="Gene3D" id="1.10.150.60">
    <property type="entry name" value="ARID DNA-binding domain"/>
    <property type="match status" value="1"/>
</dbReference>
<evidence type="ECO:0000256" key="2">
    <source>
        <dbReference type="ARBA" id="ARBA00023125"/>
    </source>
</evidence>
<feature type="DNA-binding region" description="HMG box" evidence="6">
    <location>
        <begin position="286"/>
        <end position="353"/>
    </location>
</feature>
<evidence type="ECO:0000256" key="5">
    <source>
        <dbReference type="ARBA" id="ARBA00054600"/>
    </source>
</evidence>
<evidence type="ECO:0000259" key="8">
    <source>
        <dbReference type="PROSITE" id="PS50118"/>
    </source>
</evidence>
<dbReference type="PROSITE" id="PS50118">
    <property type="entry name" value="HMG_BOX_2"/>
    <property type="match status" value="1"/>
</dbReference>
<dbReference type="CDD" id="cd16872">
    <property type="entry name" value="ARID_HMGB9-like"/>
    <property type="match status" value="1"/>
</dbReference>
<dbReference type="GO" id="GO:0000976">
    <property type="term" value="F:transcription cis-regulatory region binding"/>
    <property type="evidence" value="ECO:0007669"/>
    <property type="project" value="EnsemblPlants"/>
</dbReference>
<dbReference type="CDD" id="cd22009">
    <property type="entry name" value="HMG-box_AtHMGB9-like"/>
    <property type="match status" value="1"/>
</dbReference>